<dbReference type="EMBL" id="MN739695">
    <property type="protein sequence ID" value="QHT21624.1"/>
    <property type="molecule type" value="Genomic_DNA"/>
</dbReference>
<sequence>MEGLNLKDFDFINDKKKKPKKIYSLDPSCFENKEQNKLISKLIKMIEEQRDEIRELKQTIEDLATKNDILKLEEKIEFLSE</sequence>
<evidence type="ECO:0000313" key="2">
    <source>
        <dbReference type="EMBL" id="QHT21624.1"/>
    </source>
</evidence>
<proteinExistence type="predicted"/>
<organism evidence="2">
    <name type="scientific">viral metagenome</name>
    <dbReference type="NCBI Taxonomy" id="1070528"/>
    <lineage>
        <taxon>unclassified sequences</taxon>
        <taxon>metagenomes</taxon>
        <taxon>organismal metagenomes</taxon>
    </lineage>
</organism>
<name>A0A6C0DXZ8_9ZZZZ</name>
<protein>
    <submittedName>
        <fullName evidence="2">Uncharacterized protein</fullName>
    </submittedName>
</protein>
<keyword evidence="1" id="KW-0175">Coiled coil</keyword>
<feature type="coiled-coil region" evidence="1">
    <location>
        <begin position="32"/>
        <end position="73"/>
    </location>
</feature>
<reference evidence="2" key="1">
    <citation type="journal article" date="2020" name="Nature">
        <title>Giant virus diversity and host interactions through global metagenomics.</title>
        <authorList>
            <person name="Schulz F."/>
            <person name="Roux S."/>
            <person name="Paez-Espino D."/>
            <person name="Jungbluth S."/>
            <person name="Walsh D.A."/>
            <person name="Denef V.J."/>
            <person name="McMahon K.D."/>
            <person name="Konstantinidis K.T."/>
            <person name="Eloe-Fadrosh E.A."/>
            <person name="Kyrpides N.C."/>
            <person name="Woyke T."/>
        </authorList>
    </citation>
    <scope>NUCLEOTIDE SEQUENCE</scope>
    <source>
        <strain evidence="2">GVMAG-M-3300023179-103</strain>
    </source>
</reference>
<dbReference type="AlphaFoldDB" id="A0A6C0DXZ8"/>
<evidence type="ECO:0000256" key="1">
    <source>
        <dbReference type="SAM" id="Coils"/>
    </source>
</evidence>
<accession>A0A6C0DXZ8</accession>